<reference evidence="8 9" key="1">
    <citation type="submission" date="2020-01" db="EMBL/GenBank/DDBJ databases">
        <title>Sphingomonas sp. C33 whole genome sequece.</title>
        <authorList>
            <person name="Park C."/>
        </authorList>
    </citation>
    <scope>NUCLEOTIDE SEQUENCE [LARGE SCALE GENOMIC DNA]</scope>
    <source>
        <strain evidence="8 9">C33</strain>
    </source>
</reference>
<dbReference type="EC" id="5.3.1.12" evidence="4 7"/>
<dbReference type="SUPFAM" id="SSF51556">
    <property type="entry name" value="Metallo-dependent hydrolases"/>
    <property type="match status" value="1"/>
</dbReference>
<dbReference type="InterPro" id="IPR032466">
    <property type="entry name" value="Metal_Hydrolase"/>
</dbReference>
<proteinExistence type="inferred from homology"/>
<evidence type="ECO:0000313" key="8">
    <source>
        <dbReference type="EMBL" id="QHL91127.1"/>
    </source>
</evidence>
<evidence type="ECO:0000256" key="4">
    <source>
        <dbReference type="ARBA" id="ARBA00012546"/>
    </source>
</evidence>
<evidence type="ECO:0000313" key="9">
    <source>
        <dbReference type="Proteomes" id="UP000464468"/>
    </source>
</evidence>
<evidence type="ECO:0000256" key="2">
    <source>
        <dbReference type="ARBA" id="ARBA00004892"/>
    </source>
</evidence>
<sequence>MPHPLTLDPDRLFPADPATRAIARTLYREIAGLPIISPHGHTDAAWFATDAPWTDPTALLLAPDHYLYRMLYSQGVSLDALGVASRRGPSSADPRAAWRLFADHYHLFRGTPSRLWLDHVFAELFGIDVLLGPETADHYYDRIADALSQPEFRPRALFDRFGIELLATTEGPHDTLAHHAAIQTSGWSGRVITTYRPDAVIDPEHEDFAAALATFGQITGEDVHDWRGYLEAHRKRRADFRAAGATATDHGHPTARTADLPPGEAEALFRRIVTGRWSPADAELFRAQMLTEMAAMSVDDGMVMQIHPGAFRNHNRWLHTHFGRDRGADIPSRTDYVEAMRPLLDRFGNRSDLTIIVFTLDESSYARELAPLAGHYPCLRLGPAWWFHDSPEGMRRFREMTTETAGFYNSVGFNDDTRAFLSIPARHDVARRVDCAFLARLVGEGRLRDWEAAELAHELTNGLVRRAYRL</sequence>
<evidence type="ECO:0000256" key="3">
    <source>
        <dbReference type="ARBA" id="ARBA00008397"/>
    </source>
</evidence>
<comment type="pathway">
    <text evidence="2 7">Carbohydrate metabolism; pentose and glucuronate interconversion.</text>
</comment>
<dbReference type="AlphaFoldDB" id="A0A7Z2NX38"/>
<dbReference type="HAMAP" id="MF_00675">
    <property type="entry name" value="UxaC"/>
    <property type="match status" value="1"/>
</dbReference>
<dbReference type="RefSeq" id="WP_160593057.1">
    <property type="nucleotide sequence ID" value="NZ_CP047895.1"/>
</dbReference>
<name>A0A7Z2NX38_9SPHN</name>
<evidence type="ECO:0000256" key="5">
    <source>
        <dbReference type="ARBA" id="ARBA00020555"/>
    </source>
</evidence>
<gene>
    <name evidence="7 8" type="primary">uxaC</name>
    <name evidence="8" type="ORF">GVO57_10225</name>
</gene>
<dbReference type="Pfam" id="PF02614">
    <property type="entry name" value="UxaC"/>
    <property type="match status" value="1"/>
</dbReference>
<dbReference type="GO" id="GO:0019698">
    <property type="term" value="P:D-galacturonate catabolic process"/>
    <property type="evidence" value="ECO:0007669"/>
    <property type="project" value="TreeGrafter"/>
</dbReference>
<keyword evidence="9" id="KW-1185">Reference proteome</keyword>
<dbReference type="Gene3D" id="3.20.20.140">
    <property type="entry name" value="Metal-dependent hydrolases"/>
    <property type="match status" value="1"/>
</dbReference>
<dbReference type="GO" id="GO:0042840">
    <property type="term" value="P:D-glucuronate catabolic process"/>
    <property type="evidence" value="ECO:0007669"/>
    <property type="project" value="TreeGrafter"/>
</dbReference>
<dbReference type="Gene3D" id="1.10.2020.10">
    <property type="entry name" value="uronate isomerase, domain 2, chain A"/>
    <property type="match status" value="1"/>
</dbReference>
<organism evidence="8 9">
    <name type="scientific">Sphingomonas changnyeongensis</name>
    <dbReference type="NCBI Taxonomy" id="2698679"/>
    <lineage>
        <taxon>Bacteria</taxon>
        <taxon>Pseudomonadati</taxon>
        <taxon>Pseudomonadota</taxon>
        <taxon>Alphaproteobacteria</taxon>
        <taxon>Sphingomonadales</taxon>
        <taxon>Sphingomonadaceae</taxon>
        <taxon>Sphingomonas</taxon>
    </lineage>
</organism>
<evidence type="ECO:0000256" key="7">
    <source>
        <dbReference type="HAMAP-Rule" id="MF_00675"/>
    </source>
</evidence>
<comment type="catalytic activity">
    <reaction evidence="1 7">
        <text>D-glucuronate = D-fructuronate</text>
        <dbReference type="Rhea" id="RHEA:13049"/>
        <dbReference type="ChEBI" id="CHEBI:58720"/>
        <dbReference type="ChEBI" id="CHEBI:59863"/>
        <dbReference type="EC" id="5.3.1.12"/>
    </reaction>
</comment>
<dbReference type="NCBIfam" id="NF002794">
    <property type="entry name" value="PRK02925.1"/>
    <property type="match status" value="1"/>
</dbReference>
<comment type="similarity">
    <text evidence="3 7">Belongs to the metallo-dependent hydrolases superfamily. Uronate isomerase family.</text>
</comment>
<dbReference type="UniPathway" id="UPA00246"/>
<dbReference type="PANTHER" id="PTHR30068:SF4">
    <property type="entry name" value="URONATE ISOMERASE"/>
    <property type="match status" value="1"/>
</dbReference>
<dbReference type="EMBL" id="CP047895">
    <property type="protein sequence ID" value="QHL91127.1"/>
    <property type="molecule type" value="Genomic_DNA"/>
</dbReference>
<comment type="catalytic activity">
    <reaction evidence="7">
        <text>aldehydo-D-galacturonate = keto-D-tagaturonate</text>
        <dbReference type="Rhea" id="RHEA:27702"/>
        <dbReference type="ChEBI" id="CHEBI:12952"/>
        <dbReference type="ChEBI" id="CHEBI:17886"/>
    </reaction>
</comment>
<accession>A0A7Z2NX38</accession>
<dbReference type="GO" id="GO:0008880">
    <property type="term" value="F:glucuronate isomerase activity"/>
    <property type="evidence" value="ECO:0007669"/>
    <property type="project" value="UniProtKB-UniRule"/>
</dbReference>
<keyword evidence="6 7" id="KW-0413">Isomerase</keyword>
<protein>
    <recommendedName>
        <fullName evidence="5 7">Uronate isomerase</fullName>
        <ecNumber evidence="4 7">5.3.1.12</ecNumber>
    </recommendedName>
    <alternativeName>
        <fullName evidence="7">Glucuronate isomerase</fullName>
    </alternativeName>
    <alternativeName>
        <fullName evidence="7">Uronic isomerase</fullName>
    </alternativeName>
</protein>
<evidence type="ECO:0000256" key="1">
    <source>
        <dbReference type="ARBA" id="ARBA00001165"/>
    </source>
</evidence>
<dbReference type="KEGG" id="schy:GVO57_10225"/>
<dbReference type="PANTHER" id="PTHR30068">
    <property type="entry name" value="URONATE ISOMERASE"/>
    <property type="match status" value="1"/>
</dbReference>
<dbReference type="InterPro" id="IPR003766">
    <property type="entry name" value="Uronate_isomerase"/>
</dbReference>
<evidence type="ECO:0000256" key="6">
    <source>
        <dbReference type="ARBA" id="ARBA00023235"/>
    </source>
</evidence>
<dbReference type="Proteomes" id="UP000464468">
    <property type="component" value="Chromosome"/>
</dbReference>